<feature type="region of interest" description="Disordered" evidence="1">
    <location>
        <begin position="175"/>
        <end position="235"/>
    </location>
</feature>
<evidence type="ECO:0008006" key="4">
    <source>
        <dbReference type="Google" id="ProtNLM"/>
    </source>
</evidence>
<gene>
    <name evidence="2" type="ORF">F503_08107</name>
</gene>
<organism evidence="2 3">
    <name type="scientific">Ophiostoma piceae (strain UAMH 11346)</name>
    <name type="common">Sap stain fungus</name>
    <dbReference type="NCBI Taxonomy" id="1262450"/>
    <lineage>
        <taxon>Eukaryota</taxon>
        <taxon>Fungi</taxon>
        <taxon>Dikarya</taxon>
        <taxon>Ascomycota</taxon>
        <taxon>Pezizomycotina</taxon>
        <taxon>Sordariomycetes</taxon>
        <taxon>Sordariomycetidae</taxon>
        <taxon>Ophiostomatales</taxon>
        <taxon>Ophiostomataceae</taxon>
        <taxon>Ophiostoma</taxon>
    </lineage>
</organism>
<feature type="region of interest" description="Disordered" evidence="1">
    <location>
        <begin position="117"/>
        <end position="157"/>
    </location>
</feature>
<feature type="region of interest" description="Disordered" evidence="1">
    <location>
        <begin position="248"/>
        <end position="281"/>
    </location>
</feature>
<dbReference type="OrthoDB" id="4525115at2759"/>
<dbReference type="HOGENOM" id="CLU_041447_0_0_1"/>
<dbReference type="EMBL" id="KE148151">
    <property type="protein sequence ID" value="EPE07456.1"/>
    <property type="molecule type" value="Genomic_DNA"/>
</dbReference>
<evidence type="ECO:0000256" key="1">
    <source>
        <dbReference type="SAM" id="MobiDB-lite"/>
    </source>
</evidence>
<feature type="compositionally biased region" description="Polar residues" evidence="1">
    <location>
        <begin position="223"/>
        <end position="235"/>
    </location>
</feature>
<evidence type="ECO:0000313" key="3">
    <source>
        <dbReference type="Proteomes" id="UP000016923"/>
    </source>
</evidence>
<sequence>MPIPLHVKHWNDRADRDLFFSILSVKNIGVISGAEWTVIGNDMRTLGYGFTNEGCRQHFQGLRRSIGGKKKTRADDEQDVEEADVVHTVHAVHAVHSVAGTGTSVLGVQAASSVGSLPANVNGVDPTRNPITRRPGPGRGRPKKKKGDDTKDSSTPAGLSAELLAVANGLRPLLPAGAGSSTGTGSGSGANEAGREVSASPPQGQKRRRSQPQDALSPIHTHAQYQHTSAPQLGHTVSRSAVFTASSTLGDADETDGTESHPDDTEDADGNGNNGPLQNKRQRLNGTALPSVSAVPVPAPADTAPPLNTLQDDTVLAALAAHGNAAFPADFPFEA</sequence>
<protein>
    <recommendedName>
        <fullName evidence="4">Myb-like domain-containing protein</fullName>
    </recommendedName>
</protein>
<dbReference type="Proteomes" id="UP000016923">
    <property type="component" value="Unassembled WGS sequence"/>
</dbReference>
<dbReference type="STRING" id="1262450.S3C6E2"/>
<reference evidence="2 3" key="1">
    <citation type="journal article" date="2013" name="BMC Genomics">
        <title>The genome and transcriptome of the pine saprophyte Ophiostoma piceae, and a comparison with the bark beetle-associated pine pathogen Grosmannia clavigera.</title>
        <authorList>
            <person name="Haridas S."/>
            <person name="Wang Y."/>
            <person name="Lim L."/>
            <person name="Massoumi Alamouti S."/>
            <person name="Jackman S."/>
            <person name="Docking R."/>
            <person name="Robertson G."/>
            <person name="Birol I."/>
            <person name="Bohlmann J."/>
            <person name="Breuil C."/>
        </authorList>
    </citation>
    <scope>NUCLEOTIDE SEQUENCE [LARGE SCALE GENOMIC DNA]</scope>
    <source>
        <strain evidence="2 3">UAMH 11346</strain>
    </source>
</reference>
<keyword evidence="3" id="KW-1185">Reference proteome</keyword>
<name>S3C6E2_OPHP1</name>
<evidence type="ECO:0000313" key="2">
    <source>
        <dbReference type="EMBL" id="EPE07456.1"/>
    </source>
</evidence>
<accession>S3C6E2</accession>
<proteinExistence type="predicted"/>
<dbReference type="AlphaFoldDB" id="S3C6E2"/>
<dbReference type="VEuPathDB" id="FungiDB:F503_08107"/>
<dbReference type="eggNOG" id="ENOG502QQEE">
    <property type="taxonomic scope" value="Eukaryota"/>
</dbReference>